<comment type="caution">
    <text evidence="1">The sequence shown here is derived from an EMBL/GenBank/DDBJ whole genome shotgun (WGS) entry which is preliminary data.</text>
</comment>
<evidence type="ECO:0000313" key="2">
    <source>
        <dbReference type="Proteomes" id="UP001055072"/>
    </source>
</evidence>
<dbReference type="Proteomes" id="UP001055072">
    <property type="component" value="Unassembled WGS sequence"/>
</dbReference>
<organism evidence="1 2">
    <name type="scientific">Irpex rosettiformis</name>
    <dbReference type="NCBI Taxonomy" id="378272"/>
    <lineage>
        <taxon>Eukaryota</taxon>
        <taxon>Fungi</taxon>
        <taxon>Dikarya</taxon>
        <taxon>Basidiomycota</taxon>
        <taxon>Agaricomycotina</taxon>
        <taxon>Agaricomycetes</taxon>
        <taxon>Polyporales</taxon>
        <taxon>Irpicaceae</taxon>
        <taxon>Irpex</taxon>
    </lineage>
</organism>
<evidence type="ECO:0000313" key="1">
    <source>
        <dbReference type="EMBL" id="KAI0083353.1"/>
    </source>
</evidence>
<accession>A0ACB8TMV1</accession>
<sequence>MALFDDVFYYLSKTILPDHRSRLGQILDLNGGTSVELNDPRLTHWISATPTAPLDNLPGGSSAHAVTPLWVERTLVLSTPQDTEFYSPDPTMLFSGVVATSCSLSSSDNEVLSAGITSLGGQWRSALTKDVTHVFALGGGSAKFETAMHFKEGTGMKVVVPHWFDNVVRLGIRGLDTDEYEWPELRVFKGEEGRKKGRGLSVEKKALYDTALGGSPVPEEGGSVWKGVKIVLGSSLELNDSQREAHKADIERGGGEVLEFATAEEELDRIGQTDVYVTRFRSGRAFVKAYRLKKTIGTLPWLWYVRATGSLSNPLHQLLHYPIPNRPIDGFAGHIITITNYTGKDREYIKKLITTMGAEFTASMSGKNTVVVAAFISGIKTTKAISWQIPVVNHLWLEDCFSQWRNLSPATSERYVAFSPAVDYGSVLTEERGLGAVVGRGYDQEELAEMEKEVEQEEEDGVIQESMPSQPRKGILKNASMQSLRSAQEVEDVVAPSVRGYGQSQDKDGVGLGDVSMGGYQDIDVPINIVDGRLSLSEDEGDVVAPRTPVKRGRGRPRKGSVGGTPASRKSAGTPGSGKSARGAARYSEDEESRPRKLVRRVGRPPSSSRQSSTKENDSDVEGRSTMALVEPGLESSARKGSVIKTYRTRSRSRSQSRPRTTPGKGKERALSINSSDEDEDEEDGENVKVGETRRGGVPSDTEGEGSGGHGVKRGRGRPRKIGRPSKVISDGEEEEGGKPPHTPKTPRKFERRVSVVLPTLKQVRSASRQRSDVDERREEEDVVEVVKEKEVVDSAPAQDAFPAKVGKKRGRPRKNSIKEPVEPEREGEDVVEVVNEEETSPTKVGKKRGRPRKNPVKEPAHHPEKEREGVVEVVNEKEETSPTKVGKKRGRPRKNPVEEPVEPIRRPEENKDKEPELMPPPQAKPTTSVKSTMKPKAKVQPPLPPPPPKTTPETSKAGPSKVVAVQETPTRTPSSRSAATKATKRLHEEVMPDVVSFQREMKNGGVKGVGEEGSGGGRGVKRGVVGEGREDGSERERKRVKMDEVETAKGQKKPTSDARSAEESDVVVMTTQVNLPDDVIKAFAKLGGKFTTKPQECTHLVARSIVRTEKFLYAMAVGAHVVSVNWVEMCVAKKTILPADGYTLKDPTNEEKFGFKLSDALKRAGEKKGKLFEGKTFYVTPKVPVDTKLMKNVITLGGGQFSTQTPTARILKGSSNRVVVSSPGDIAIWRPLLEAGFPVYSQELVLTGMLRQEVDWEGREMRVADSA</sequence>
<protein>
    <submittedName>
        <fullName evidence="1">Uncharacterized protein</fullName>
    </submittedName>
</protein>
<reference evidence="1" key="1">
    <citation type="journal article" date="2021" name="Environ. Microbiol.">
        <title>Gene family expansions and transcriptome signatures uncover fungal adaptations to wood decay.</title>
        <authorList>
            <person name="Hage H."/>
            <person name="Miyauchi S."/>
            <person name="Viragh M."/>
            <person name="Drula E."/>
            <person name="Min B."/>
            <person name="Chaduli D."/>
            <person name="Navarro D."/>
            <person name="Favel A."/>
            <person name="Norest M."/>
            <person name="Lesage-Meessen L."/>
            <person name="Balint B."/>
            <person name="Merenyi Z."/>
            <person name="de Eugenio L."/>
            <person name="Morin E."/>
            <person name="Martinez A.T."/>
            <person name="Baldrian P."/>
            <person name="Stursova M."/>
            <person name="Martinez M.J."/>
            <person name="Novotny C."/>
            <person name="Magnuson J.K."/>
            <person name="Spatafora J.W."/>
            <person name="Maurice S."/>
            <person name="Pangilinan J."/>
            <person name="Andreopoulos W."/>
            <person name="LaButti K."/>
            <person name="Hundley H."/>
            <person name="Na H."/>
            <person name="Kuo A."/>
            <person name="Barry K."/>
            <person name="Lipzen A."/>
            <person name="Henrissat B."/>
            <person name="Riley R."/>
            <person name="Ahrendt S."/>
            <person name="Nagy L.G."/>
            <person name="Grigoriev I.V."/>
            <person name="Martin F."/>
            <person name="Rosso M.N."/>
        </authorList>
    </citation>
    <scope>NUCLEOTIDE SEQUENCE</scope>
    <source>
        <strain evidence="1">CBS 384.51</strain>
    </source>
</reference>
<gene>
    <name evidence="1" type="ORF">BDY19DRAFT_1060990</name>
</gene>
<keyword evidence="2" id="KW-1185">Reference proteome</keyword>
<dbReference type="EMBL" id="MU274971">
    <property type="protein sequence ID" value="KAI0083353.1"/>
    <property type="molecule type" value="Genomic_DNA"/>
</dbReference>
<proteinExistence type="predicted"/>
<name>A0ACB8TMV1_9APHY</name>